<name>A0A4R4JXY5_9BACT</name>
<evidence type="ECO:0000313" key="1">
    <source>
        <dbReference type="EMBL" id="TDB59553.1"/>
    </source>
</evidence>
<sequence length="196" mass="22476">MNHTTQPEKAFQKAVESLMECSPAVHTTILKRLRVRTFSRKEIFATLDPFQQGLHLIYEGLARCYYQDAKGRKTTACFVCETQFLPLTTGAPDATGGALTLEFLEETTVMTLTAEDLAELYRQHPGLSQLPYLVAQRQLVRQEMWLRAFRLYSSGELLMWFQREYPCLKDRIANKHLASFVGLAPESLSRLRAKKK</sequence>
<reference evidence="1 2" key="1">
    <citation type="submission" date="2019-02" db="EMBL/GenBank/DDBJ databases">
        <title>Arundinibacter roseus gen. nov., sp. nov., a new member of the family Cytophagaceae.</title>
        <authorList>
            <person name="Szuroczki S."/>
            <person name="Khayer B."/>
            <person name="Sproer C."/>
            <person name="Toumi M."/>
            <person name="Szabo A."/>
            <person name="Felfoldi T."/>
            <person name="Schumann P."/>
            <person name="Toth E."/>
        </authorList>
    </citation>
    <scope>NUCLEOTIDE SEQUENCE [LARGE SCALE GENOMIC DNA]</scope>
    <source>
        <strain evidence="1 2">DMA-k-7a</strain>
    </source>
</reference>
<keyword evidence="2" id="KW-1185">Reference proteome</keyword>
<organism evidence="1 2">
    <name type="scientific">Arundinibacter roseus</name>
    <dbReference type="NCBI Taxonomy" id="2070510"/>
    <lineage>
        <taxon>Bacteria</taxon>
        <taxon>Pseudomonadati</taxon>
        <taxon>Bacteroidota</taxon>
        <taxon>Cytophagia</taxon>
        <taxon>Cytophagales</taxon>
        <taxon>Spirosomataceae</taxon>
        <taxon>Arundinibacter</taxon>
    </lineage>
</organism>
<dbReference type="InterPro" id="IPR014710">
    <property type="entry name" value="RmlC-like_jellyroll"/>
</dbReference>
<accession>A0A4R4JXY5</accession>
<dbReference type="EMBL" id="SMJU01000020">
    <property type="protein sequence ID" value="TDB59553.1"/>
    <property type="molecule type" value="Genomic_DNA"/>
</dbReference>
<gene>
    <name evidence="1" type="ORF">EZE20_22400</name>
</gene>
<dbReference type="RefSeq" id="WP_132121965.1">
    <property type="nucleotide sequence ID" value="NZ_SMJU01000020.1"/>
</dbReference>
<comment type="caution">
    <text evidence="1">The sequence shown here is derived from an EMBL/GenBank/DDBJ whole genome shotgun (WGS) entry which is preliminary data.</text>
</comment>
<dbReference type="Gene3D" id="2.60.120.10">
    <property type="entry name" value="Jelly Rolls"/>
    <property type="match status" value="1"/>
</dbReference>
<dbReference type="InterPro" id="IPR018490">
    <property type="entry name" value="cNMP-bd_dom_sf"/>
</dbReference>
<proteinExistence type="predicted"/>
<dbReference type="Proteomes" id="UP000295706">
    <property type="component" value="Unassembled WGS sequence"/>
</dbReference>
<protein>
    <submittedName>
        <fullName evidence="1">Crp/Fnr family transcriptional regulator</fullName>
    </submittedName>
</protein>
<evidence type="ECO:0000313" key="2">
    <source>
        <dbReference type="Proteomes" id="UP000295706"/>
    </source>
</evidence>
<dbReference type="OrthoDB" id="680421at2"/>
<dbReference type="SUPFAM" id="SSF51206">
    <property type="entry name" value="cAMP-binding domain-like"/>
    <property type="match status" value="1"/>
</dbReference>
<dbReference type="AlphaFoldDB" id="A0A4R4JXY5"/>